<accession>A0A2W6NM43</accession>
<evidence type="ECO:0000313" key="2">
    <source>
        <dbReference type="Proteomes" id="UP000249746"/>
    </source>
</evidence>
<reference evidence="1 2" key="1">
    <citation type="submission" date="2017-03" db="EMBL/GenBank/DDBJ databases">
        <title>Genomic and clinical evidence uncovers the enterohepatic species Helicobacter valdiviensis as a potential human intestinal pathogen.</title>
        <authorList>
            <person name="Fresia P."/>
            <person name="Jara R."/>
            <person name="Sierra R."/>
            <person name="Ferres I."/>
            <person name="Greif G."/>
            <person name="Iraola G."/>
            <person name="Collado L."/>
        </authorList>
    </citation>
    <scope>NUCLEOTIDE SEQUENCE [LARGE SCALE GENOMIC DNA]</scope>
    <source>
        <strain evidence="1 2">WBE14</strain>
    </source>
</reference>
<evidence type="ECO:0000313" key="1">
    <source>
        <dbReference type="EMBL" id="PZT48486.1"/>
    </source>
</evidence>
<comment type="caution">
    <text evidence="1">The sequence shown here is derived from an EMBL/GenBank/DDBJ whole genome shotgun (WGS) entry which is preliminary data.</text>
</comment>
<dbReference type="EMBL" id="NBIU01000007">
    <property type="protein sequence ID" value="PZT48486.1"/>
    <property type="molecule type" value="Genomic_DNA"/>
</dbReference>
<protein>
    <recommendedName>
        <fullName evidence="3">Terminase</fullName>
    </recommendedName>
</protein>
<keyword evidence="2" id="KW-1185">Reference proteome</keyword>
<dbReference type="OrthoDB" id="5324092at2"/>
<organism evidence="1 2">
    <name type="scientific">Helicobacter valdiviensis</name>
    <dbReference type="NCBI Taxonomy" id="1458358"/>
    <lineage>
        <taxon>Bacteria</taxon>
        <taxon>Pseudomonadati</taxon>
        <taxon>Campylobacterota</taxon>
        <taxon>Epsilonproteobacteria</taxon>
        <taxon>Campylobacterales</taxon>
        <taxon>Helicobacteraceae</taxon>
        <taxon>Helicobacter</taxon>
    </lineage>
</organism>
<name>A0A2W6NM43_9HELI</name>
<evidence type="ECO:0008006" key="3">
    <source>
        <dbReference type="Google" id="ProtNLM"/>
    </source>
</evidence>
<dbReference type="Proteomes" id="UP000249746">
    <property type="component" value="Unassembled WGS sequence"/>
</dbReference>
<proteinExistence type="predicted"/>
<dbReference type="RefSeq" id="WP_111229514.1">
    <property type="nucleotide sequence ID" value="NZ_NBIU01000007.1"/>
</dbReference>
<sequence length="195" mass="22234">MIKNKQEIKIYYLTHTQSPKAVAELFNINYRTLMSWIEKEGWEAGSAIQKSTNSLKGELIKREFGTILTQKGEEIKSQIKQNLGDEAYKIDSIILNNMLESSTEELLLGAMSANFIQKNLALSAMIAKNELMKMVNLRVEHKADPMVIACAEKYQKMLLEMQNALYGKAPMIKEENTASLEELSDRELLEMLKEP</sequence>
<dbReference type="AlphaFoldDB" id="A0A2W6NM43"/>
<gene>
    <name evidence="1" type="ORF">B6S12_03930</name>
</gene>